<evidence type="ECO:0000256" key="1">
    <source>
        <dbReference type="SAM" id="Phobius"/>
    </source>
</evidence>
<protein>
    <submittedName>
        <fullName evidence="2">Uncharacterized protein</fullName>
    </submittedName>
</protein>
<keyword evidence="1" id="KW-0812">Transmembrane</keyword>
<keyword evidence="1" id="KW-1133">Transmembrane helix</keyword>
<reference evidence="2 3" key="1">
    <citation type="submission" date="2016-01" db="EMBL/GenBank/DDBJ databases">
        <title>Draft sequences of Acinetobacter baumannii isolates from wounded military personnel.</title>
        <authorList>
            <person name="Arivett B.A."/>
            <person name="Fiester S.E."/>
            <person name="Ream D.C."/>
            <person name="Actis L.A."/>
        </authorList>
    </citation>
    <scope>NUCLEOTIDE SEQUENCE [LARGE SCALE GENOMIC DNA]</scope>
    <source>
        <strain evidence="2 3">AB2828</strain>
    </source>
</reference>
<gene>
    <name evidence="2" type="ORF">LV35_03274</name>
</gene>
<name>A0AAJ0VNC0_ACIBA</name>
<organism evidence="2 3">
    <name type="scientific">Acinetobacter baumannii</name>
    <dbReference type="NCBI Taxonomy" id="470"/>
    <lineage>
        <taxon>Bacteria</taxon>
        <taxon>Pseudomonadati</taxon>
        <taxon>Pseudomonadota</taxon>
        <taxon>Gammaproteobacteria</taxon>
        <taxon>Moraxellales</taxon>
        <taxon>Moraxellaceae</taxon>
        <taxon>Acinetobacter</taxon>
        <taxon>Acinetobacter calcoaceticus/baumannii complex</taxon>
    </lineage>
</organism>
<dbReference type="AlphaFoldDB" id="A0AAJ0VNC0"/>
<dbReference type="Proteomes" id="UP000076296">
    <property type="component" value="Unassembled WGS sequence"/>
</dbReference>
<dbReference type="EMBL" id="LRDT01000040">
    <property type="protein sequence ID" value="KZA13599.1"/>
    <property type="molecule type" value="Genomic_DNA"/>
</dbReference>
<feature type="transmembrane region" description="Helical" evidence="1">
    <location>
        <begin position="14"/>
        <end position="31"/>
    </location>
</feature>
<keyword evidence="1" id="KW-0472">Membrane</keyword>
<proteinExistence type="predicted"/>
<sequence>MRLGEGMPFVLGKLFNHIALYCLVWAVWVVADHKI</sequence>
<comment type="caution">
    <text evidence="2">The sequence shown here is derived from an EMBL/GenBank/DDBJ whole genome shotgun (WGS) entry which is preliminary data.</text>
</comment>
<evidence type="ECO:0000313" key="3">
    <source>
        <dbReference type="Proteomes" id="UP000076296"/>
    </source>
</evidence>
<accession>A0AAJ0VNC0</accession>
<evidence type="ECO:0000313" key="2">
    <source>
        <dbReference type="EMBL" id="KZA13599.1"/>
    </source>
</evidence>